<evidence type="ECO:0000256" key="1">
    <source>
        <dbReference type="SAM" id="MobiDB-lite"/>
    </source>
</evidence>
<keyword evidence="3" id="KW-1185">Reference proteome</keyword>
<dbReference type="EMBL" id="AAMT01000029">
    <property type="protein sequence ID" value="EAQ10640.1"/>
    <property type="molecule type" value="Genomic_DNA"/>
</dbReference>
<reference evidence="2 3" key="1">
    <citation type="journal article" date="2010" name="J. Bacteriol.">
        <title>Genome sequences of Pelagibaca bermudensis HTCC2601T and Maritimibacter alkaliphilus HTCC2654T, the type strains of two marine Roseobacter genera.</title>
        <authorList>
            <person name="Thrash J.C."/>
            <person name="Cho J.C."/>
            <person name="Ferriera S."/>
            <person name="Johnson J."/>
            <person name="Vergin K.L."/>
            <person name="Giovannoni S.J."/>
        </authorList>
    </citation>
    <scope>NUCLEOTIDE SEQUENCE [LARGE SCALE GENOMIC DNA]</scope>
    <source>
        <strain evidence="2 3">HTCC2654</strain>
    </source>
</reference>
<accession>A3VM69</accession>
<comment type="caution">
    <text evidence="2">The sequence shown here is derived from an EMBL/GenBank/DDBJ whole genome shotgun (WGS) entry which is preliminary data.</text>
</comment>
<gene>
    <name evidence="2" type="ORF">RB2654_23083</name>
</gene>
<proteinExistence type="predicted"/>
<name>A3VM69_9RHOB</name>
<dbReference type="eggNOG" id="ENOG502Z8GP">
    <property type="taxonomic scope" value="Bacteria"/>
</dbReference>
<evidence type="ECO:0000313" key="2">
    <source>
        <dbReference type="EMBL" id="EAQ10640.1"/>
    </source>
</evidence>
<dbReference type="RefSeq" id="WP_008336116.1">
    <property type="nucleotide sequence ID" value="NZ_CH902581.1"/>
</dbReference>
<feature type="region of interest" description="Disordered" evidence="1">
    <location>
        <begin position="149"/>
        <end position="170"/>
    </location>
</feature>
<organism evidence="2 3">
    <name type="scientific">Maritimibacter alkaliphilus HTCC2654</name>
    <dbReference type="NCBI Taxonomy" id="314271"/>
    <lineage>
        <taxon>Bacteria</taxon>
        <taxon>Pseudomonadati</taxon>
        <taxon>Pseudomonadota</taxon>
        <taxon>Alphaproteobacteria</taxon>
        <taxon>Rhodobacterales</taxon>
        <taxon>Roseobacteraceae</taxon>
        <taxon>Maritimibacter</taxon>
    </lineage>
</organism>
<dbReference type="Proteomes" id="UP000002931">
    <property type="component" value="Unassembled WGS sequence"/>
</dbReference>
<sequence>MFAHPTKASHLKSKARFAGGLFADAGHAELSTVIFSNACSMAKLNRVAVSGRGAPRGLRYTRIGNFFDRTPGALRGIPFCLDVTSDEYRNLWPIGSEPWSAEIEVFHNPFAHHPLPFEHLPEATHWFDQDGETVRRSFYETSVLWSQTLSQSDTDSPPTLEQLMSKSPKA</sequence>
<dbReference type="AlphaFoldDB" id="A3VM69"/>
<evidence type="ECO:0000313" key="3">
    <source>
        <dbReference type="Proteomes" id="UP000002931"/>
    </source>
</evidence>
<protein>
    <submittedName>
        <fullName evidence="2">Uncharacterized protein</fullName>
    </submittedName>
</protein>
<dbReference type="HOGENOM" id="CLU_1568852_0_0_5"/>
<dbReference type="OrthoDB" id="981968at2"/>